<dbReference type="EMBL" id="JACOFV010000012">
    <property type="protein sequence ID" value="MBC3863124.1"/>
    <property type="molecule type" value="Genomic_DNA"/>
</dbReference>
<evidence type="ECO:0000313" key="8">
    <source>
        <dbReference type="EMBL" id="MBC3863124.1"/>
    </source>
</evidence>
<dbReference type="NCBIfam" id="TIGR00229">
    <property type="entry name" value="sensory_box"/>
    <property type="match status" value="1"/>
</dbReference>
<dbReference type="Gene3D" id="1.20.5.1930">
    <property type="match status" value="1"/>
</dbReference>
<accession>A0A923HG51</accession>
<dbReference type="GO" id="GO:0016020">
    <property type="term" value="C:membrane"/>
    <property type="evidence" value="ECO:0007669"/>
    <property type="project" value="InterPro"/>
</dbReference>
<evidence type="ECO:0000259" key="7">
    <source>
        <dbReference type="PROSITE" id="PS50113"/>
    </source>
</evidence>
<dbReference type="PROSITE" id="PS50113">
    <property type="entry name" value="PAC"/>
    <property type="match status" value="1"/>
</dbReference>
<proteinExistence type="predicted"/>
<dbReference type="InterPro" id="IPR003594">
    <property type="entry name" value="HATPase_dom"/>
</dbReference>
<evidence type="ECO:0000313" key="9">
    <source>
        <dbReference type="Proteomes" id="UP000634011"/>
    </source>
</evidence>
<dbReference type="PANTHER" id="PTHR24421">
    <property type="entry name" value="NITRATE/NITRITE SENSOR PROTEIN NARX-RELATED"/>
    <property type="match status" value="1"/>
</dbReference>
<dbReference type="PROSITE" id="PS50112">
    <property type="entry name" value="PAS"/>
    <property type="match status" value="1"/>
</dbReference>
<feature type="coiled-coil region" evidence="4">
    <location>
        <begin position="137"/>
        <end position="164"/>
    </location>
</feature>
<evidence type="ECO:0000259" key="5">
    <source>
        <dbReference type="PROSITE" id="PS50109"/>
    </source>
</evidence>
<protein>
    <submittedName>
        <fullName evidence="8">PAS domain-containing sensor histidine kinase</fullName>
    </submittedName>
</protein>
<dbReference type="InterPro" id="IPR000700">
    <property type="entry name" value="PAS-assoc_C"/>
</dbReference>
<dbReference type="CDD" id="cd16917">
    <property type="entry name" value="HATPase_UhpB-NarQ-NarX-like"/>
    <property type="match status" value="1"/>
</dbReference>
<keyword evidence="9" id="KW-1185">Reference proteome</keyword>
<evidence type="ECO:0000259" key="6">
    <source>
        <dbReference type="PROSITE" id="PS50112"/>
    </source>
</evidence>
<evidence type="ECO:0000256" key="4">
    <source>
        <dbReference type="SAM" id="Coils"/>
    </source>
</evidence>
<dbReference type="InterPro" id="IPR000014">
    <property type="entry name" value="PAS"/>
</dbReference>
<dbReference type="Gene3D" id="3.30.565.10">
    <property type="entry name" value="Histidine kinase-like ATPase, C-terminal domain"/>
    <property type="match status" value="1"/>
</dbReference>
<dbReference type="Proteomes" id="UP000634011">
    <property type="component" value="Unassembled WGS sequence"/>
</dbReference>
<gene>
    <name evidence="8" type="ORF">H8K32_13520</name>
</gene>
<feature type="domain" description="Histidine kinase" evidence="5">
    <location>
        <begin position="274"/>
        <end position="360"/>
    </location>
</feature>
<feature type="domain" description="PAC" evidence="7">
    <location>
        <begin position="96"/>
        <end position="146"/>
    </location>
</feature>
<dbReference type="SMART" id="SM00387">
    <property type="entry name" value="HATPase_c"/>
    <property type="match status" value="1"/>
</dbReference>
<keyword evidence="1" id="KW-0808">Transferase</keyword>
<feature type="domain" description="PAS" evidence="6">
    <location>
        <begin position="11"/>
        <end position="52"/>
    </location>
</feature>
<evidence type="ECO:0000256" key="1">
    <source>
        <dbReference type="ARBA" id="ARBA00022679"/>
    </source>
</evidence>
<dbReference type="InterPro" id="IPR035965">
    <property type="entry name" value="PAS-like_dom_sf"/>
</dbReference>
<dbReference type="InterPro" id="IPR050482">
    <property type="entry name" value="Sensor_HK_TwoCompSys"/>
</dbReference>
<dbReference type="SUPFAM" id="SSF55874">
    <property type="entry name" value="ATPase domain of HSP90 chaperone/DNA topoisomerase II/histidine kinase"/>
    <property type="match status" value="1"/>
</dbReference>
<dbReference type="Pfam" id="PF13426">
    <property type="entry name" value="PAS_9"/>
    <property type="match status" value="1"/>
</dbReference>
<dbReference type="SMART" id="SM00086">
    <property type="entry name" value="PAC"/>
    <property type="match status" value="1"/>
</dbReference>
<comment type="caution">
    <text evidence="8">The sequence shown here is derived from an EMBL/GenBank/DDBJ whole genome shotgun (WGS) entry which is preliminary data.</text>
</comment>
<dbReference type="InterPro" id="IPR011712">
    <property type="entry name" value="Sig_transdc_His_kin_sub3_dim/P"/>
</dbReference>
<dbReference type="InterPro" id="IPR001610">
    <property type="entry name" value="PAC"/>
</dbReference>
<dbReference type="PROSITE" id="PS50109">
    <property type="entry name" value="HIS_KIN"/>
    <property type="match status" value="1"/>
</dbReference>
<dbReference type="RefSeq" id="WP_186913067.1">
    <property type="nucleotide sequence ID" value="NZ_JACOFV010000012.1"/>
</dbReference>
<dbReference type="GO" id="GO:0046983">
    <property type="term" value="F:protein dimerization activity"/>
    <property type="evidence" value="ECO:0007669"/>
    <property type="project" value="InterPro"/>
</dbReference>
<name>A0A923HG51_9BURK</name>
<dbReference type="Pfam" id="PF02518">
    <property type="entry name" value="HATPase_c"/>
    <property type="match status" value="1"/>
</dbReference>
<reference evidence="8" key="1">
    <citation type="submission" date="2020-08" db="EMBL/GenBank/DDBJ databases">
        <title>Novel species isolated from subtropical streams in China.</title>
        <authorList>
            <person name="Lu H."/>
        </authorList>
    </citation>
    <scope>NUCLEOTIDE SEQUENCE</scope>
    <source>
        <strain evidence="8">KACC 12607</strain>
    </source>
</reference>
<dbReference type="CDD" id="cd00130">
    <property type="entry name" value="PAS"/>
    <property type="match status" value="1"/>
</dbReference>
<evidence type="ECO:0000256" key="3">
    <source>
        <dbReference type="ARBA" id="ARBA00023012"/>
    </source>
</evidence>
<sequence>MNNNEQELQSNLKRFSGIVASAKDGIITIDSDHKIIYVNAAATMFFGYGSESTDEAMLGMNLDQIIPGRHRENHNQHVKNFGKTGVSIREMGANFEDFYVTGLKKNGQEFPIEASISSFTEGEQRFYTVIFRDITERKIAKQKLDQYHQELSNLTRSIQTAREEERKHIARELHDNLGQLLAALRIDLHFLRNKQSENTDAVTHIDGMDKLILKSIASLRQLASDLRPNSLDEGGLFFSLRALSKEFTQRHLINCQLIAVEDDLNFCEETSTTIYRIVQESLSNIARHAYATHVDIELVKNSEGLYFKIADNGIGISHSDLNKKQSFGLIGMRERVHAVKGELKILNGQPGTIVEIRMPV</sequence>
<evidence type="ECO:0000256" key="2">
    <source>
        <dbReference type="ARBA" id="ARBA00022777"/>
    </source>
</evidence>
<dbReference type="PANTHER" id="PTHR24421:SF59">
    <property type="entry name" value="OXYGEN SENSOR HISTIDINE KINASE NREB"/>
    <property type="match status" value="1"/>
</dbReference>
<keyword evidence="4" id="KW-0175">Coiled coil</keyword>
<dbReference type="Pfam" id="PF07730">
    <property type="entry name" value="HisKA_3"/>
    <property type="match status" value="1"/>
</dbReference>
<dbReference type="InterPro" id="IPR036890">
    <property type="entry name" value="HATPase_C_sf"/>
</dbReference>
<organism evidence="8 9">
    <name type="scientific">Undibacterium jejuense</name>
    <dbReference type="NCBI Taxonomy" id="1344949"/>
    <lineage>
        <taxon>Bacteria</taxon>
        <taxon>Pseudomonadati</taxon>
        <taxon>Pseudomonadota</taxon>
        <taxon>Betaproteobacteria</taxon>
        <taxon>Burkholderiales</taxon>
        <taxon>Oxalobacteraceae</taxon>
        <taxon>Undibacterium</taxon>
    </lineage>
</organism>
<dbReference type="SUPFAM" id="SSF55785">
    <property type="entry name" value="PYP-like sensor domain (PAS domain)"/>
    <property type="match status" value="1"/>
</dbReference>
<keyword evidence="2 8" id="KW-0418">Kinase</keyword>
<keyword evidence="3" id="KW-0902">Two-component regulatory system</keyword>
<dbReference type="Gene3D" id="3.30.450.20">
    <property type="entry name" value="PAS domain"/>
    <property type="match status" value="1"/>
</dbReference>
<dbReference type="InterPro" id="IPR005467">
    <property type="entry name" value="His_kinase_dom"/>
</dbReference>
<dbReference type="SMART" id="SM00091">
    <property type="entry name" value="PAS"/>
    <property type="match status" value="1"/>
</dbReference>
<dbReference type="AlphaFoldDB" id="A0A923HG51"/>
<dbReference type="GO" id="GO:0000155">
    <property type="term" value="F:phosphorelay sensor kinase activity"/>
    <property type="evidence" value="ECO:0007669"/>
    <property type="project" value="InterPro"/>
</dbReference>